<gene>
    <name evidence="3" type="ORF">BGTH12_LOCUS7004</name>
</gene>
<feature type="signal peptide" evidence="2">
    <location>
        <begin position="1"/>
        <end position="20"/>
    </location>
</feature>
<accession>A0A9W4DS89</accession>
<dbReference type="Proteomes" id="UP000683417">
    <property type="component" value="Unassembled WGS sequence"/>
</dbReference>
<protein>
    <submittedName>
        <fullName evidence="3">BgTH12-01136</fullName>
    </submittedName>
</protein>
<dbReference type="EMBL" id="CAJHIT010000009">
    <property type="protein sequence ID" value="CAD6505646.1"/>
    <property type="molecule type" value="Genomic_DNA"/>
</dbReference>
<reference evidence="3" key="1">
    <citation type="submission" date="2020-10" db="EMBL/GenBank/DDBJ databases">
        <authorList>
            <person name="Muller C M."/>
        </authorList>
    </citation>
    <scope>NUCLEOTIDE SEQUENCE</scope>
    <source>
        <strain evidence="3">THUN-12</strain>
    </source>
</reference>
<dbReference type="InterPro" id="IPR052471">
    <property type="entry name" value="PBI_I9"/>
</dbReference>
<comment type="caution">
    <text evidence="3">The sequence shown here is derived from an EMBL/GenBank/DDBJ whole genome shotgun (WGS) entry which is preliminary data.</text>
</comment>
<evidence type="ECO:0000313" key="3">
    <source>
        <dbReference type="EMBL" id="CAD6505646.1"/>
    </source>
</evidence>
<name>A0A9W4DS89_BLUGR</name>
<dbReference type="AlphaFoldDB" id="A0A9W4DS89"/>
<evidence type="ECO:0000313" key="4">
    <source>
        <dbReference type="Proteomes" id="UP000683417"/>
    </source>
</evidence>
<dbReference type="Gene3D" id="3.30.70.80">
    <property type="entry name" value="Peptidase S8 propeptide/proteinase inhibitor I9"/>
    <property type="match status" value="1"/>
</dbReference>
<feature type="chain" id="PRO_5040869610" evidence="2">
    <location>
        <begin position="21"/>
        <end position="92"/>
    </location>
</feature>
<evidence type="ECO:0000256" key="1">
    <source>
        <dbReference type="ARBA" id="ARBA00038069"/>
    </source>
</evidence>
<sequence>MLRILRLLTVLTFNALTVYGMSVIISFPKTTPNDVVQDTKSHIEKNGGVVGHDLRNINGFSATASDAIIDQVLELKKEWAPESELDSIVSIL</sequence>
<dbReference type="GO" id="GO:0004866">
    <property type="term" value="F:endopeptidase inhibitor activity"/>
    <property type="evidence" value="ECO:0007669"/>
    <property type="project" value="TreeGrafter"/>
</dbReference>
<dbReference type="PANTHER" id="PTHR28288">
    <property type="entry name" value="PROTEASE B INHIBITOR 2"/>
    <property type="match status" value="1"/>
</dbReference>
<keyword evidence="2" id="KW-0732">Signal</keyword>
<dbReference type="GO" id="GO:0042144">
    <property type="term" value="P:vacuole fusion, non-autophagic"/>
    <property type="evidence" value="ECO:0007669"/>
    <property type="project" value="TreeGrafter"/>
</dbReference>
<dbReference type="InterPro" id="IPR037045">
    <property type="entry name" value="S8pro/Inhibitor_I9_sf"/>
</dbReference>
<dbReference type="PANTHER" id="PTHR28288:SF1">
    <property type="entry name" value="INHIBITOR I9 DOMAIN-CONTAINING PROTEIN"/>
    <property type="match status" value="1"/>
</dbReference>
<organism evidence="3 4">
    <name type="scientific">Blumeria graminis f. sp. triticale</name>
    <dbReference type="NCBI Taxonomy" id="1689686"/>
    <lineage>
        <taxon>Eukaryota</taxon>
        <taxon>Fungi</taxon>
        <taxon>Dikarya</taxon>
        <taxon>Ascomycota</taxon>
        <taxon>Pezizomycotina</taxon>
        <taxon>Leotiomycetes</taxon>
        <taxon>Erysiphales</taxon>
        <taxon>Erysiphaceae</taxon>
        <taxon>Blumeria</taxon>
    </lineage>
</organism>
<comment type="similarity">
    <text evidence="1">Belongs to the protease inhibitor I9 family.</text>
</comment>
<evidence type="ECO:0000256" key="2">
    <source>
        <dbReference type="SAM" id="SignalP"/>
    </source>
</evidence>
<dbReference type="SUPFAM" id="SSF54897">
    <property type="entry name" value="Protease propeptides/inhibitors"/>
    <property type="match status" value="1"/>
</dbReference>
<proteinExistence type="inferred from homology"/>